<evidence type="ECO:0000256" key="1">
    <source>
        <dbReference type="SAM" id="MobiDB-lite"/>
    </source>
</evidence>
<sequence length="278" mass="31958">MKNSKFKGRKRTRSVTPDLAGNEDNSSEGVGQTVEVATEKSHTFYIGDIDSLKKFLTHRFDELTLEELRGFVRHWIKLIEPRWIGDWGMYHEMKVSEAETPPWWPQDMIYREPSHLKKEELTLLAVQVMLIHWKVDDVKRKSQWISKPRDVANFVVQAISADDFSSSEGAAHSGEMQKRALEETLSSTFGIAQAYKTHNVQSNLTEGSSNKDPGRGTHHTWNTIPSSIIEQQFKRPRRIAHSELVQKNVDEASGDETEPDDTMTNRYLQKVLDMKPHL</sequence>
<dbReference type="AlphaFoldDB" id="A0A9P5BUF8"/>
<feature type="compositionally biased region" description="Polar residues" evidence="1">
    <location>
        <begin position="219"/>
        <end position="228"/>
    </location>
</feature>
<feature type="region of interest" description="Disordered" evidence="1">
    <location>
        <begin position="1"/>
        <end position="31"/>
    </location>
</feature>
<protein>
    <recommendedName>
        <fullName evidence="2">Subtelomeric hrmA-associated cluster protein AFUB-079030/YDR124W-like helical bundle domain-containing protein</fullName>
    </recommendedName>
</protein>
<dbReference type="PANTHER" id="PTHR36102:SF1">
    <property type="entry name" value="YDR124W-LIKE HELICAL BUNDLE DOMAIN-CONTAINING PROTEIN"/>
    <property type="match status" value="1"/>
</dbReference>
<dbReference type="EMBL" id="SWKV01000199">
    <property type="protein sequence ID" value="KAF3031125.1"/>
    <property type="molecule type" value="Genomic_DNA"/>
</dbReference>
<dbReference type="OrthoDB" id="5338458at2759"/>
<feature type="compositionally biased region" description="Polar residues" evidence="1">
    <location>
        <begin position="201"/>
        <end position="211"/>
    </location>
</feature>
<evidence type="ECO:0000313" key="4">
    <source>
        <dbReference type="Proteomes" id="UP000758155"/>
    </source>
</evidence>
<comment type="caution">
    <text evidence="3">The sequence shown here is derived from an EMBL/GenBank/DDBJ whole genome shotgun (WGS) entry which is preliminary data.</text>
</comment>
<evidence type="ECO:0000259" key="2">
    <source>
        <dbReference type="Pfam" id="PF11001"/>
    </source>
</evidence>
<feature type="compositionally biased region" description="Basic residues" evidence="1">
    <location>
        <begin position="1"/>
        <end position="13"/>
    </location>
</feature>
<feature type="compositionally biased region" description="Acidic residues" evidence="1">
    <location>
        <begin position="252"/>
        <end position="261"/>
    </location>
</feature>
<gene>
    <name evidence="3" type="ORF">E8E12_000852</name>
</gene>
<keyword evidence="4" id="KW-1185">Reference proteome</keyword>
<dbReference type="PANTHER" id="PTHR36102">
    <property type="entry name" value="CHROMOSOME 10, WHOLE GENOME SHOTGUN SEQUENCE"/>
    <property type="match status" value="1"/>
</dbReference>
<dbReference type="Pfam" id="PF11001">
    <property type="entry name" value="AFUB_07903_YDR124W_hel"/>
    <property type="match status" value="1"/>
</dbReference>
<name>A0A9P5BUF8_9PLEO</name>
<proteinExistence type="predicted"/>
<dbReference type="InterPro" id="IPR047092">
    <property type="entry name" value="AFUB_07903/YDR124W-like_hel"/>
</dbReference>
<feature type="domain" description="Subtelomeric hrmA-associated cluster protein AFUB-079030/YDR124W-like helical bundle" evidence="2">
    <location>
        <begin position="46"/>
        <end position="132"/>
    </location>
</feature>
<reference evidence="3" key="1">
    <citation type="submission" date="2019-04" db="EMBL/GenBank/DDBJ databases">
        <title>Sequencing of skin fungus with MAO and IRED activity.</title>
        <authorList>
            <person name="Marsaioli A.J."/>
            <person name="Bonatto J.M.C."/>
            <person name="Reis Junior O."/>
        </authorList>
    </citation>
    <scope>NUCLEOTIDE SEQUENCE</scope>
    <source>
        <strain evidence="3">28M1</strain>
    </source>
</reference>
<evidence type="ECO:0000313" key="3">
    <source>
        <dbReference type="EMBL" id="KAF3031125.1"/>
    </source>
</evidence>
<accession>A0A9P5BUF8</accession>
<dbReference type="Proteomes" id="UP000758155">
    <property type="component" value="Unassembled WGS sequence"/>
</dbReference>
<organism evidence="3 4">
    <name type="scientific">Didymella heteroderae</name>
    <dbReference type="NCBI Taxonomy" id="1769908"/>
    <lineage>
        <taxon>Eukaryota</taxon>
        <taxon>Fungi</taxon>
        <taxon>Dikarya</taxon>
        <taxon>Ascomycota</taxon>
        <taxon>Pezizomycotina</taxon>
        <taxon>Dothideomycetes</taxon>
        <taxon>Pleosporomycetidae</taxon>
        <taxon>Pleosporales</taxon>
        <taxon>Pleosporineae</taxon>
        <taxon>Didymellaceae</taxon>
        <taxon>Didymella</taxon>
    </lineage>
</organism>
<feature type="region of interest" description="Disordered" evidence="1">
    <location>
        <begin position="201"/>
        <end position="228"/>
    </location>
</feature>
<dbReference type="InterPro" id="IPR021264">
    <property type="entry name" value="AFUB_079030/YDR124W-like"/>
</dbReference>
<feature type="region of interest" description="Disordered" evidence="1">
    <location>
        <begin position="244"/>
        <end position="266"/>
    </location>
</feature>